<dbReference type="InterPro" id="IPR036048">
    <property type="entry name" value="Interleukin_8-like_sf"/>
</dbReference>
<protein>
    <submittedName>
        <fullName evidence="7">Chemokine (C-X-C motif) ligand 19</fullName>
    </submittedName>
</protein>
<evidence type="ECO:0000259" key="6">
    <source>
        <dbReference type="SMART" id="SM00199"/>
    </source>
</evidence>
<comment type="subcellular location">
    <subcellularLocation>
        <location evidence="1">Secreted</location>
    </subcellularLocation>
</comment>
<dbReference type="SMART" id="SM00199">
    <property type="entry name" value="SCY"/>
    <property type="match status" value="1"/>
</dbReference>
<organism evidence="7 8">
    <name type="scientific">Acanthochromis polyacanthus</name>
    <name type="common">spiny chromis</name>
    <dbReference type="NCBI Taxonomy" id="80966"/>
    <lineage>
        <taxon>Eukaryota</taxon>
        <taxon>Metazoa</taxon>
        <taxon>Chordata</taxon>
        <taxon>Craniata</taxon>
        <taxon>Vertebrata</taxon>
        <taxon>Euteleostomi</taxon>
        <taxon>Actinopterygii</taxon>
        <taxon>Neopterygii</taxon>
        <taxon>Teleostei</taxon>
        <taxon>Neoteleostei</taxon>
        <taxon>Acanthomorphata</taxon>
        <taxon>Ovalentaria</taxon>
        <taxon>Pomacentridae</taxon>
        <taxon>Acanthochromis</taxon>
    </lineage>
</organism>
<dbReference type="InterPro" id="IPR033899">
    <property type="entry name" value="CXC_Chemokine_domain"/>
</dbReference>
<feature type="domain" description="Chemokine interleukin-8-like" evidence="6">
    <location>
        <begin position="51"/>
        <end position="112"/>
    </location>
</feature>
<accession>A0A3Q1FF38</accession>
<dbReference type="PANTHER" id="PTHR12015">
    <property type="entry name" value="SMALL INDUCIBLE CYTOKINE A"/>
    <property type="match status" value="1"/>
</dbReference>
<sequence>MLAVRTAVNFSSALKSSTSISLNKMKLCILVVLGTLLVVISGIPPISRDYNTHCRCVEVESRIIPPDNLKSIKLVPEGPHCPETEVIAGLASGEKVCLNPRSPWVKKLVQFILEKQLRQQRGGGAKNKA</sequence>
<dbReference type="STRING" id="80966.ENSAPOP00000005655"/>
<dbReference type="InterPro" id="IPR001811">
    <property type="entry name" value="Chemokine_IL8-like_dom"/>
</dbReference>
<dbReference type="SUPFAM" id="SSF54117">
    <property type="entry name" value="Interleukin 8-like chemokines"/>
    <property type="match status" value="1"/>
</dbReference>
<dbReference type="PANTHER" id="PTHR12015:SF195">
    <property type="entry name" value="CHEMOKINE INTERLEUKIN-8-LIKE DOMAIN-CONTAINING PROTEIN"/>
    <property type="match status" value="1"/>
</dbReference>
<dbReference type="CDD" id="cd00273">
    <property type="entry name" value="Chemokine_CXC"/>
    <property type="match status" value="1"/>
</dbReference>
<proteinExistence type="inferred from homology"/>
<dbReference type="GeneTree" id="ENSGT00940000168006"/>
<dbReference type="InterPro" id="IPR001089">
    <property type="entry name" value="Chemokine_CXC"/>
</dbReference>
<evidence type="ECO:0000313" key="7">
    <source>
        <dbReference type="Ensembl" id="ENSAPOP00000005655.1"/>
    </source>
</evidence>
<dbReference type="PRINTS" id="PR00437">
    <property type="entry name" value="SMALLCYTKCXC"/>
</dbReference>
<dbReference type="Ensembl" id="ENSAPOT00000007980.1">
    <property type="protein sequence ID" value="ENSAPOP00000005655.1"/>
    <property type="gene ID" value="ENSAPOG00000007385.1"/>
</dbReference>
<evidence type="ECO:0000256" key="1">
    <source>
        <dbReference type="ARBA" id="ARBA00004613"/>
    </source>
</evidence>
<comment type="function">
    <text evidence="5">Ligand for cxcr3.2. Chemotactic for macrophages.</text>
</comment>
<dbReference type="GO" id="GO:0008009">
    <property type="term" value="F:chemokine activity"/>
    <property type="evidence" value="ECO:0007669"/>
    <property type="project" value="InterPro"/>
</dbReference>
<dbReference type="GO" id="GO:0005615">
    <property type="term" value="C:extracellular space"/>
    <property type="evidence" value="ECO:0007669"/>
    <property type="project" value="UniProtKB-KW"/>
</dbReference>
<comment type="similarity">
    <text evidence="2">Belongs to the intercrine alpha (chemokine CxC) family.</text>
</comment>
<keyword evidence="3" id="KW-0202">Cytokine</keyword>
<dbReference type="InParanoid" id="A0A3Q1FF38"/>
<evidence type="ECO:0000313" key="8">
    <source>
        <dbReference type="Proteomes" id="UP000257200"/>
    </source>
</evidence>
<keyword evidence="4" id="KW-0964">Secreted</keyword>
<dbReference type="PRINTS" id="PR00436">
    <property type="entry name" value="INTERLEUKIN8"/>
</dbReference>
<dbReference type="GO" id="GO:0006955">
    <property type="term" value="P:immune response"/>
    <property type="evidence" value="ECO:0007669"/>
    <property type="project" value="InterPro"/>
</dbReference>
<dbReference type="OrthoDB" id="9948647at2759"/>
<dbReference type="Pfam" id="PF00048">
    <property type="entry name" value="IL8"/>
    <property type="match status" value="1"/>
</dbReference>
<dbReference type="Gene3D" id="2.40.50.40">
    <property type="match status" value="1"/>
</dbReference>
<dbReference type="FunFam" id="2.40.50.40:FF:000004">
    <property type="entry name" value="C-X-C motif chemokine"/>
    <property type="match status" value="1"/>
</dbReference>
<evidence type="ECO:0000256" key="2">
    <source>
        <dbReference type="ARBA" id="ARBA00010665"/>
    </source>
</evidence>
<dbReference type="GO" id="GO:0042056">
    <property type="term" value="F:chemoattractant activity"/>
    <property type="evidence" value="ECO:0007669"/>
    <property type="project" value="UniProtKB-ARBA"/>
</dbReference>
<evidence type="ECO:0000256" key="3">
    <source>
        <dbReference type="ARBA" id="ARBA00022514"/>
    </source>
</evidence>
<dbReference type="InterPro" id="IPR039809">
    <property type="entry name" value="Chemokine_b/g/d"/>
</dbReference>
<reference evidence="7" key="1">
    <citation type="submission" date="2025-08" db="UniProtKB">
        <authorList>
            <consortium name="Ensembl"/>
        </authorList>
    </citation>
    <scope>IDENTIFICATION</scope>
</reference>
<dbReference type="Proteomes" id="UP000257200">
    <property type="component" value="Unplaced"/>
</dbReference>
<evidence type="ECO:0000256" key="4">
    <source>
        <dbReference type="ARBA" id="ARBA00022525"/>
    </source>
</evidence>
<dbReference type="AlphaFoldDB" id="A0A3Q1FF38"/>
<reference evidence="7" key="2">
    <citation type="submission" date="2025-09" db="UniProtKB">
        <authorList>
            <consortium name="Ensembl"/>
        </authorList>
    </citation>
    <scope>IDENTIFICATION</scope>
</reference>
<keyword evidence="8" id="KW-1185">Reference proteome</keyword>
<name>A0A3Q1FF38_9TELE</name>
<dbReference type="GO" id="GO:0006952">
    <property type="term" value="P:defense response"/>
    <property type="evidence" value="ECO:0007669"/>
    <property type="project" value="InterPro"/>
</dbReference>
<dbReference type="FunCoup" id="A0A3Q1FF38">
    <property type="interactions" value="125"/>
</dbReference>
<evidence type="ECO:0000256" key="5">
    <source>
        <dbReference type="ARBA" id="ARBA00054901"/>
    </source>
</evidence>